<dbReference type="RefSeq" id="WP_119112895.1">
    <property type="nucleotide sequence ID" value="NZ_CBCSEO010000033.1"/>
</dbReference>
<protein>
    <submittedName>
        <fullName evidence="1">Uncharacterized protein</fullName>
    </submittedName>
</protein>
<dbReference type="AlphaFoldDB" id="A0A398BB23"/>
<sequence>MNVSITIKYSSPAGETTQSGTFQIAYEWWKEINMTGFMNELVSVVINEDQDLTNEVKQFEKQQRISAFNAAEDLPF</sequence>
<dbReference type="OrthoDB" id="2937512at2"/>
<reference evidence="1 2" key="1">
    <citation type="submission" date="2018-08" db="EMBL/GenBank/DDBJ databases">
        <title>Bacillus jemisoniae sp. nov., Bacillus chryseoplanitiae sp. nov., Bacillus resnikiae sp. nov., and Bacillus frankliniae sp. nov., isolated from Viking spacecraft and associated surfaces.</title>
        <authorList>
            <person name="Seuylemezian A."/>
            <person name="Vaishampayan P."/>
        </authorList>
    </citation>
    <scope>NUCLEOTIDE SEQUENCE [LARGE SCALE GENOMIC DNA]</scope>
    <source>
        <strain evidence="1 2">JJ-247</strain>
    </source>
</reference>
<accession>A0A398BB23</accession>
<keyword evidence="2" id="KW-1185">Reference proteome</keyword>
<evidence type="ECO:0000313" key="1">
    <source>
        <dbReference type="EMBL" id="RID85060.1"/>
    </source>
</evidence>
<comment type="caution">
    <text evidence="1">The sequence shown here is derived from an EMBL/GenBank/DDBJ whole genome shotgun (WGS) entry which is preliminary data.</text>
</comment>
<proteinExistence type="predicted"/>
<gene>
    <name evidence="1" type="ORF">D1970_10870</name>
</gene>
<evidence type="ECO:0000313" key="2">
    <source>
        <dbReference type="Proteomes" id="UP000265816"/>
    </source>
</evidence>
<name>A0A398BB23_9BACI</name>
<dbReference type="Proteomes" id="UP000265816">
    <property type="component" value="Unassembled WGS sequence"/>
</dbReference>
<organism evidence="1 2">
    <name type="scientific">Mesobacillus zeae</name>
    <dbReference type="NCBI Taxonomy" id="1917180"/>
    <lineage>
        <taxon>Bacteria</taxon>
        <taxon>Bacillati</taxon>
        <taxon>Bacillota</taxon>
        <taxon>Bacilli</taxon>
        <taxon>Bacillales</taxon>
        <taxon>Bacillaceae</taxon>
        <taxon>Mesobacillus</taxon>
    </lineage>
</organism>
<dbReference type="EMBL" id="QWVT01000017">
    <property type="protein sequence ID" value="RID85060.1"/>
    <property type="molecule type" value="Genomic_DNA"/>
</dbReference>